<reference evidence="8 9" key="2">
    <citation type="submission" date="2021-10" db="EMBL/GenBank/DDBJ databases">
        <authorList>
            <person name="Piombo E."/>
        </authorList>
    </citation>
    <scope>NUCLEOTIDE SEQUENCE [LARGE SCALE GENOMIC DNA]</scope>
</reference>
<dbReference type="CDD" id="cd00067">
    <property type="entry name" value="GAL4"/>
    <property type="match status" value="1"/>
</dbReference>
<organism evidence="8 9">
    <name type="scientific">Clonostachys solani</name>
    <dbReference type="NCBI Taxonomy" id="160281"/>
    <lineage>
        <taxon>Eukaryota</taxon>
        <taxon>Fungi</taxon>
        <taxon>Dikarya</taxon>
        <taxon>Ascomycota</taxon>
        <taxon>Pezizomycotina</taxon>
        <taxon>Sordariomycetes</taxon>
        <taxon>Hypocreomycetidae</taxon>
        <taxon>Hypocreales</taxon>
        <taxon>Bionectriaceae</taxon>
        <taxon>Clonostachys</taxon>
    </lineage>
</organism>
<keyword evidence="2" id="KW-0479">Metal-binding</keyword>
<dbReference type="OrthoDB" id="3522308at2759"/>
<dbReference type="SMART" id="SM00066">
    <property type="entry name" value="GAL4"/>
    <property type="match status" value="1"/>
</dbReference>
<dbReference type="GO" id="GO:0006351">
    <property type="term" value="P:DNA-templated transcription"/>
    <property type="evidence" value="ECO:0007669"/>
    <property type="project" value="InterPro"/>
</dbReference>
<keyword evidence="3" id="KW-0805">Transcription regulation</keyword>
<dbReference type="InterPro" id="IPR001138">
    <property type="entry name" value="Zn2Cys6_DnaBD"/>
</dbReference>
<keyword evidence="5" id="KW-0539">Nucleus</keyword>
<dbReference type="SUPFAM" id="SSF57701">
    <property type="entry name" value="Zn2/Cys6 DNA-binding domain"/>
    <property type="match status" value="1"/>
</dbReference>
<reference evidence="9" key="1">
    <citation type="submission" date="2019-06" db="EMBL/GenBank/DDBJ databases">
        <authorList>
            <person name="Broberg M."/>
        </authorList>
    </citation>
    <scope>NUCLEOTIDE SEQUENCE [LARGE SCALE GENOMIC DNA]</scope>
</reference>
<dbReference type="PANTHER" id="PTHR47338:SF20">
    <property type="entry name" value="ZN(II)2CYS6 TRANSCRIPTION FACTOR (EUROFUNG)"/>
    <property type="match status" value="1"/>
</dbReference>
<dbReference type="Gene3D" id="4.10.240.10">
    <property type="entry name" value="Zn(2)-C6 fungal-type DNA-binding domain"/>
    <property type="match status" value="1"/>
</dbReference>
<feature type="domain" description="Zn(2)-C6 fungal-type" evidence="7">
    <location>
        <begin position="27"/>
        <end position="57"/>
    </location>
</feature>
<dbReference type="CDD" id="cd12148">
    <property type="entry name" value="fungal_TF_MHR"/>
    <property type="match status" value="1"/>
</dbReference>
<keyword evidence="9" id="KW-1185">Reference proteome</keyword>
<dbReference type="Pfam" id="PF04082">
    <property type="entry name" value="Fungal_trans"/>
    <property type="match status" value="1"/>
</dbReference>
<dbReference type="PROSITE" id="PS00463">
    <property type="entry name" value="ZN2_CY6_FUNGAL_1"/>
    <property type="match status" value="1"/>
</dbReference>
<dbReference type="PROSITE" id="PS50048">
    <property type="entry name" value="ZN2_CY6_FUNGAL_2"/>
    <property type="match status" value="1"/>
</dbReference>
<dbReference type="InterPro" id="IPR007219">
    <property type="entry name" value="XnlR_reg_dom"/>
</dbReference>
<evidence type="ECO:0000256" key="3">
    <source>
        <dbReference type="ARBA" id="ARBA00023015"/>
    </source>
</evidence>
<dbReference type="InterPro" id="IPR050815">
    <property type="entry name" value="TF_fung"/>
</dbReference>
<sequence length="542" mass="60950">MVRKHKTASLRGSQSPMDEDKERAHRACEKCTRTKKRCDKALPSCSRCVRLAATCCYDYVFTAPTTTVVDPSAYGASLSPKDHAGAVPPRNPIFEPELETPPALIMGLLTSNNIIWRDSVNLYFQTTNLWLSAIHQDRFLRKIETLGQNDSPTDPCLALLIVCMHLVTQYADAGNPVMPDGTEMLVLPTYIIAKRLLSMLRAQVAPSMELIQCAALLCLYEFGHGDFMKAYVTVGDAYTTAKFLNIRPIKYNEAERDLPVSPEDEERWNLYWALLIVDRLLRVERRLMWKPFHVSCPADDDLLPTTNIVWNNQTQSSVRIVQRHPANICASVTLGAFQRNCQCAILLTKALTWELETHWSGRPPSVTSFEELDIATRNLIEAMLLQTPTWGEYFECFATCTCLLLLLYCSYLQSIDASNINTASSNVEVLKAISGINFTIRIIADTITDLNRSLAQRPDLLATCSPVTPFSAYHSLAALSNFEHVIPDSDSRFHDIYSSLHFFAKRWGVAGQLVQRIESFLATKDENENAVLDFTFSSLNIT</sequence>
<keyword evidence="4" id="KW-0804">Transcription</keyword>
<accession>A0A9N9ZD50</accession>
<comment type="subcellular location">
    <subcellularLocation>
        <location evidence="1">Nucleus</location>
    </subcellularLocation>
</comment>
<proteinExistence type="predicted"/>
<evidence type="ECO:0000256" key="1">
    <source>
        <dbReference type="ARBA" id="ARBA00004123"/>
    </source>
</evidence>
<evidence type="ECO:0000259" key="7">
    <source>
        <dbReference type="PROSITE" id="PS50048"/>
    </source>
</evidence>
<feature type="region of interest" description="Disordered" evidence="6">
    <location>
        <begin position="1"/>
        <end position="24"/>
    </location>
</feature>
<gene>
    <name evidence="8" type="ORF">CSOL1703_00004960</name>
</gene>
<comment type="caution">
    <text evidence="8">The sequence shown here is derived from an EMBL/GenBank/DDBJ whole genome shotgun (WGS) entry which is preliminary data.</text>
</comment>
<evidence type="ECO:0000256" key="5">
    <source>
        <dbReference type="ARBA" id="ARBA00023242"/>
    </source>
</evidence>
<dbReference type="Proteomes" id="UP000775872">
    <property type="component" value="Unassembled WGS sequence"/>
</dbReference>
<dbReference type="InterPro" id="IPR036864">
    <property type="entry name" value="Zn2-C6_fun-type_DNA-bd_sf"/>
</dbReference>
<dbReference type="GO" id="GO:0008270">
    <property type="term" value="F:zinc ion binding"/>
    <property type="evidence" value="ECO:0007669"/>
    <property type="project" value="InterPro"/>
</dbReference>
<protein>
    <recommendedName>
        <fullName evidence="7">Zn(2)-C6 fungal-type domain-containing protein</fullName>
    </recommendedName>
</protein>
<evidence type="ECO:0000313" key="9">
    <source>
        <dbReference type="Proteomes" id="UP000775872"/>
    </source>
</evidence>
<name>A0A9N9ZD50_9HYPO</name>
<evidence type="ECO:0000256" key="2">
    <source>
        <dbReference type="ARBA" id="ARBA00022723"/>
    </source>
</evidence>
<evidence type="ECO:0000313" key="8">
    <source>
        <dbReference type="EMBL" id="CAH0053090.1"/>
    </source>
</evidence>
<dbReference type="Pfam" id="PF00172">
    <property type="entry name" value="Zn_clus"/>
    <property type="match status" value="1"/>
</dbReference>
<dbReference type="GO" id="GO:0005634">
    <property type="term" value="C:nucleus"/>
    <property type="evidence" value="ECO:0007669"/>
    <property type="project" value="UniProtKB-SubCell"/>
</dbReference>
<evidence type="ECO:0000256" key="4">
    <source>
        <dbReference type="ARBA" id="ARBA00023163"/>
    </source>
</evidence>
<dbReference type="GO" id="GO:0000981">
    <property type="term" value="F:DNA-binding transcription factor activity, RNA polymerase II-specific"/>
    <property type="evidence" value="ECO:0007669"/>
    <property type="project" value="InterPro"/>
</dbReference>
<dbReference type="GO" id="GO:0003677">
    <property type="term" value="F:DNA binding"/>
    <property type="evidence" value="ECO:0007669"/>
    <property type="project" value="InterPro"/>
</dbReference>
<dbReference type="PANTHER" id="PTHR47338">
    <property type="entry name" value="ZN(II)2CYS6 TRANSCRIPTION FACTOR (EUROFUNG)-RELATED"/>
    <property type="match status" value="1"/>
</dbReference>
<dbReference type="EMBL" id="CABFOC020000045">
    <property type="protein sequence ID" value="CAH0053090.1"/>
    <property type="molecule type" value="Genomic_DNA"/>
</dbReference>
<evidence type="ECO:0000256" key="6">
    <source>
        <dbReference type="SAM" id="MobiDB-lite"/>
    </source>
</evidence>
<dbReference type="AlphaFoldDB" id="A0A9N9ZD50"/>